<evidence type="ECO:0000313" key="2">
    <source>
        <dbReference type="Proteomes" id="UP000271098"/>
    </source>
</evidence>
<name>A0A183DXC7_9BILA</name>
<reference evidence="3" key="1">
    <citation type="submission" date="2016-06" db="UniProtKB">
        <authorList>
            <consortium name="WormBaseParasite"/>
        </authorList>
    </citation>
    <scope>IDENTIFICATION</scope>
</reference>
<dbReference type="InterPro" id="IPR007244">
    <property type="entry name" value="Naa35_N"/>
</dbReference>
<dbReference type="EMBL" id="UYRT01080155">
    <property type="protein sequence ID" value="VDN22162.1"/>
    <property type="molecule type" value="Genomic_DNA"/>
</dbReference>
<evidence type="ECO:0000313" key="1">
    <source>
        <dbReference type="EMBL" id="VDN22162.1"/>
    </source>
</evidence>
<evidence type="ECO:0000313" key="3">
    <source>
        <dbReference type="WBParaSite" id="GPUH_0001338301-mRNA-1"/>
    </source>
</evidence>
<dbReference type="WBParaSite" id="GPUH_0001338301-mRNA-1">
    <property type="protein sequence ID" value="GPUH_0001338301-mRNA-1"/>
    <property type="gene ID" value="GPUH_0001338301"/>
</dbReference>
<dbReference type="AlphaFoldDB" id="A0A183DXC7"/>
<gene>
    <name evidence="1" type="ORF">GPUH_LOCUS13368</name>
</gene>
<reference evidence="1 2" key="2">
    <citation type="submission" date="2018-11" db="EMBL/GenBank/DDBJ databases">
        <authorList>
            <consortium name="Pathogen Informatics"/>
        </authorList>
    </citation>
    <scope>NUCLEOTIDE SEQUENCE [LARGE SCALE GENOMIC DNA]</scope>
</reference>
<dbReference type="PANTHER" id="PTHR21373">
    <property type="entry name" value="GLUCOSE REPRESSIBLE PROTEIN MAK10"/>
    <property type="match status" value="1"/>
</dbReference>
<sequence>MDIGMKPFDPSITFENLVSTGRLNINNMDHREMIATMDAILASLMSWLEGNSIAQTVKYWLKHRLLQLLTCVFLSRANLVTDPLLSSFSYGILELTTLFRHVIQLASVYEEVVVFPVFTP</sequence>
<dbReference type="GO" id="GO:0031417">
    <property type="term" value="C:NatC complex"/>
    <property type="evidence" value="ECO:0007669"/>
    <property type="project" value="InterPro"/>
</dbReference>
<protein>
    <submittedName>
        <fullName evidence="3">Protein MAK10 homolog</fullName>
    </submittedName>
</protein>
<keyword evidence="2" id="KW-1185">Reference proteome</keyword>
<proteinExistence type="predicted"/>
<dbReference type="PANTHER" id="PTHR21373:SF0">
    <property type="entry name" value="N-ALPHA-ACETYLTRANSFERASE 35, NATC AUXILIARY SUBUNIT"/>
    <property type="match status" value="1"/>
</dbReference>
<dbReference type="Proteomes" id="UP000271098">
    <property type="component" value="Unassembled WGS sequence"/>
</dbReference>
<dbReference type="OrthoDB" id="269405at2759"/>
<accession>A0A183DXC7</accession>
<organism evidence="3">
    <name type="scientific">Gongylonema pulchrum</name>
    <dbReference type="NCBI Taxonomy" id="637853"/>
    <lineage>
        <taxon>Eukaryota</taxon>
        <taxon>Metazoa</taxon>
        <taxon>Ecdysozoa</taxon>
        <taxon>Nematoda</taxon>
        <taxon>Chromadorea</taxon>
        <taxon>Rhabditida</taxon>
        <taxon>Spirurina</taxon>
        <taxon>Spiruromorpha</taxon>
        <taxon>Spiruroidea</taxon>
        <taxon>Gongylonematidae</taxon>
        <taxon>Gongylonema</taxon>
    </lineage>
</organism>